<sequence length="80" mass="9050">MVGNKDWLFDYDDSFKDSVKLGDDSKMAVVGKGNLRLYIAGYVQILTNVYYLPGLKNNLLSIGQLQQKNLTIVFKNDTCK</sequence>
<accession>A0A2K3K840</accession>
<dbReference type="InterPro" id="IPR054722">
    <property type="entry name" value="PolX-like_BBD"/>
</dbReference>
<proteinExistence type="predicted"/>
<feature type="domain" description="Retrovirus-related Pol polyprotein from transposon TNT 1-94-like beta-barrel" evidence="1">
    <location>
        <begin position="1"/>
        <end position="69"/>
    </location>
</feature>
<dbReference type="Proteomes" id="UP000236291">
    <property type="component" value="Unassembled WGS sequence"/>
</dbReference>
<reference evidence="2 3" key="1">
    <citation type="journal article" date="2014" name="Am. J. Bot.">
        <title>Genome assembly and annotation for red clover (Trifolium pratense; Fabaceae).</title>
        <authorList>
            <person name="Istvanek J."/>
            <person name="Jaros M."/>
            <person name="Krenek A."/>
            <person name="Repkova J."/>
        </authorList>
    </citation>
    <scope>NUCLEOTIDE SEQUENCE [LARGE SCALE GENOMIC DNA]</scope>
    <source>
        <strain evidence="3">cv. Tatra</strain>
        <tissue evidence="2">Young leaves</tissue>
    </source>
</reference>
<dbReference type="EMBL" id="ASHM01148029">
    <property type="protein sequence ID" value="PNX62457.1"/>
    <property type="molecule type" value="Genomic_DNA"/>
</dbReference>
<dbReference type="Pfam" id="PF22936">
    <property type="entry name" value="Pol_BBD"/>
    <property type="match status" value="1"/>
</dbReference>
<evidence type="ECO:0000313" key="2">
    <source>
        <dbReference type="EMBL" id="PNX62457.1"/>
    </source>
</evidence>
<name>A0A2K3K840_TRIPR</name>
<comment type="caution">
    <text evidence="2">The sequence shown here is derived from an EMBL/GenBank/DDBJ whole genome shotgun (WGS) entry which is preliminary data.</text>
</comment>
<gene>
    <name evidence="2" type="ORF">L195_g061154</name>
</gene>
<feature type="non-terminal residue" evidence="2">
    <location>
        <position position="80"/>
    </location>
</feature>
<dbReference type="AlphaFoldDB" id="A0A2K3K840"/>
<organism evidence="2 3">
    <name type="scientific">Trifolium pratense</name>
    <name type="common">Red clover</name>
    <dbReference type="NCBI Taxonomy" id="57577"/>
    <lineage>
        <taxon>Eukaryota</taxon>
        <taxon>Viridiplantae</taxon>
        <taxon>Streptophyta</taxon>
        <taxon>Embryophyta</taxon>
        <taxon>Tracheophyta</taxon>
        <taxon>Spermatophyta</taxon>
        <taxon>Magnoliopsida</taxon>
        <taxon>eudicotyledons</taxon>
        <taxon>Gunneridae</taxon>
        <taxon>Pentapetalae</taxon>
        <taxon>rosids</taxon>
        <taxon>fabids</taxon>
        <taxon>Fabales</taxon>
        <taxon>Fabaceae</taxon>
        <taxon>Papilionoideae</taxon>
        <taxon>50 kb inversion clade</taxon>
        <taxon>NPAAA clade</taxon>
        <taxon>Hologalegina</taxon>
        <taxon>IRL clade</taxon>
        <taxon>Trifolieae</taxon>
        <taxon>Trifolium</taxon>
    </lineage>
</organism>
<evidence type="ECO:0000313" key="3">
    <source>
        <dbReference type="Proteomes" id="UP000236291"/>
    </source>
</evidence>
<evidence type="ECO:0000259" key="1">
    <source>
        <dbReference type="Pfam" id="PF22936"/>
    </source>
</evidence>
<reference evidence="2 3" key="2">
    <citation type="journal article" date="2017" name="Front. Plant Sci.">
        <title>Gene Classification and Mining of Molecular Markers Useful in Red Clover (Trifolium pratense) Breeding.</title>
        <authorList>
            <person name="Istvanek J."/>
            <person name="Dluhosova J."/>
            <person name="Dluhos P."/>
            <person name="Patkova L."/>
            <person name="Nedelnik J."/>
            <person name="Repkova J."/>
        </authorList>
    </citation>
    <scope>NUCLEOTIDE SEQUENCE [LARGE SCALE GENOMIC DNA]</scope>
    <source>
        <strain evidence="3">cv. Tatra</strain>
        <tissue evidence="2">Young leaves</tissue>
    </source>
</reference>
<protein>
    <submittedName>
        <fullName evidence="2">Copia-type polyprotein</fullName>
    </submittedName>
</protein>